<dbReference type="GO" id="GO:0044877">
    <property type="term" value="F:protein-containing complex binding"/>
    <property type="evidence" value="ECO:0007669"/>
    <property type="project" value="InterPro"/>
</dbReference>
<dbReference type="GO" id="GO:0005778">
    <property type="term" value="C:peroxisomal membrane"/>
    <property type="evidence" value="ECO:0007669"/>
    <property type="project" value="InterPro"/>
</dbReference>
<dbReference type="InParanoid" id="A0A6J2WAD0"/>
<accession>A0A6J2WAD0</accession>
<dbReference type="GO" id="GO:0045046">
    <property type="term" value="P:protein import into peroxisome membrane"/>
    <property type="evidence" value="ECO:0007669"/>
    <property type="project" value="InterPro"/>
</dbReference>
<dbReference type="GeneID" id="115821535"/>
<dbReference type="Proteomes" id="UP000504632">
    <property type="component" value="Chromosome 1"/>
</dbReference>
<reference evidence="2" key="1">
    <citation type="submission" date="2025-08" db="UniProtKB">
        <authorList>
            <consortium name="RefSeq"/>
        </authorList>
    </citation>
    <scope>IDENTIFICATION</scope>
</reference>
<dbReference type="InterPro" id="IPR010797">
    <property type="entry name" value="Pex26"/>
</dbReference>
<organism evidence="1 2">
    <name type="scientific">Chanos chanos</name>
    <name type="common">Milkfish</name>
    <name type="synonym">Mugil chanos</name>
    <dbReference type="NCBI Taxonomy" id="29144"/>
    <lineage>
        <taxon>Eukaryota</taxon>
        <taxon>Metazoa</taxon>
        <taxon>Chordata</taxon>
        <taxon>Craniata</taxon>
        <taxon>Vertebrata</taxon>
        <taxon>Euteleostomi</taxon>
        <taxon>Actinopterygii</taxon>
        <taxon>Neopterygii</taxon>
        <taxon>Teleostei</taxon>
        <taxon>Ostariophysi</taxon>
        <taxon>Gonorynchiformes</taxon>
        <taxon>Chanidae</taxon>
        <taxon>Chanos</taxon>
    </lineage>
</organism>
<dbReference type="PANTHER" id="PTHR16262:SF2">
    <property type="entry name" value="PEROXISOME ASSEMBLY PROTEIN 26"/>
    <property type="match status" value="1"/>
</dbReference>
<protein>
    <submittedName>
        <fullName evidence="2">Peroxisome assembly protein 26</fullName>
    </submittedName>
</protein>
<name>A0A6J2WAD0_CHACN</name>
<dbReference type="GO" id="GO:0016558">
    <property type="term" value="P:protein import into peroxisome matrix"/>
    <property type="evidence" value="ECO:0007669"/>
    <property type="project" value="TreeGrafter"/>
</dbReference>
<proteinExistence type="predicted"/>
<dbReference type="PANTHER" id="PTHR16262">
    <property type="entry name" value="PEROXISOME ASSEMBLY PROTEIN 26"/>
    <property type="match status" value="1"/>
</dbReference>
<keyword evidence="1" id="KW-1185">Reference proteome</keyword>
<dbReference type="CTD" id="55670"/>
<dbReference type="OrthoDB" id="5954192at2759"/>
<dbReference type="Pfam" id="PF07163">
    <property type="entry name" value="Pex26"/>
    <property type="match status" value="1"/>
</dbReference>
<gene>
    <name evidence="2" type="primary">pex26</name>
</gene>
<dbReference type="AlphaFoldDB" id="A0A6J2WAD0"/>
<dbReference type="RefSeq" id="XP_030641213.1">
    <property type="nucleotide sequence ID" value="XM_030785353.1"/>
</dbReference>
<evidence type="ECO:0000313" key="1">
    <source>
        <dbReference type="Proteomes" id="UP000504632"/>
    </source>
</evidence>
<dbReference type="GO" id="GO:0051117">
    <property type="term" value="F:ATPase binding"/>
    <property type="evidence" value="ECO:0007669"/>
    <property type="project" value="TreeGrafter"/>
</dbReference>
<evidence type="ECO:0000313" key="2">
    <source>
        <dbReference type="RefSeq" id="XP_030641213.1"/>
    </source>
</evidence>
<sequence>MRSSSSTSLLCTRSVGSVRLHSPPSCSSIHFSGLLDSAVEYLMVKKDFRSAFDTCEKGLENLCSVSDQEESCSRHGELKAAFCIVGIQALAEVNHWCGILEWVLKHYNEAERVPAKIMQMCILLYSKVGQQDTMQGVASAWLCCPNNTNQPGFCTVAELYLLHVLLPLSRTAEAQELLESEVGKTAFTEDQRQVAMDIVQSQFVHQRQTVNPNLEVNSGVTTTMITPQGASNHWMNAVIRQLYRGLSVARARASLGALRRTLLAFLLLYLLIVRMDPALPSSFPWIFRLLQVFRQIWDAMFGPYYKASGQN</sequence>